<name>A0AA39C3K7_MICHY</name>
<sequence length="392" mass="42724">MHNADPRLNVSQQQQQQQQQQTTVTPVQPLNNIGMTSTLTNQNNGLNQVVGVVPACNPGPVLSGSVPVPLGVPGNVGPPGIGPVINNSNVITNVNSSISNAGPNVNINGPPGWLQNELANLQSQQSTLQEQVRQSELNLAAQHAALMAQQQGRVEDAVRIAQENALQNNAQTTNTDVAGFDSVLQPIIDSCTKDSISAGKAWILQNSITLQSNQVIAEHLLKKVIQGATFNQKLHIIYLVNDVLHHCARKKTADLRKAMESVVVPMFCNTSLAATDEQLTKLNKLLSLWESKNNYFDEGIIEQLKHPSTSWSEYQASLVAQFASAITPITASTKQTFDNYQAQHQAFVNHAMRQISNIEQQKIAIDQQLKSPAPPPSSIVCEFLFKLIPLFF</sequence>
<protein>
    <recommendedName>
        <fullName evidence="2">CID domain-containing protein</fullName>
    </recommendedName>
</protein>
<evidence type="ECO:0000256" key="1">
    <source>
        <dbReference type="SAM" id="MobiDB-lite"/>
    </source>
</evidence>
<dbReference type="InterPro" id="IPR006569">
    <property type="entry name" value="CID_dom"/>
</dbReference>
<accession>A0AA39C3K7</accession>
<dbReference type="PROSITE" id="PS51391">
    <property type="entry name" value="CID"/>
    <property type="match status" value="1"/>
</dbReference>
<dbReference type="InterPro" id="IPR008942">
    <property type="entry name" value="ENTH_VHS"/>
</dbReference>
<dbReference type="SUPFAM" id="SSF48464">
    <property type="entry name" value="ENTH/VHS domain"/>
    <property type="match status" value="1"/>
</dbReference>
<keyword evidence="4" id="KW-1185">Reference proteome</keyword>
<dbReference type="GO" id="GO:0048471">
    <property type="term" value="C:perinuclear region of cytoplasm"/>
    <property type="evidence" value="ECO:0007669"/>
    <property type="project" value="TreeGrafter"/>
</dbReference>
<reference evidence="3" key="2">
    <citation type="submission" date="2023-03" db="EMBL/GenBank/DDBJ databases">
        <authorList>
            <person name="Inwood S.N."/>
            <person name="Skelly J.G."/>
            <person name="Guhlin J."/>
            <person name="Harrop T.W.R."/>
            <person name="Goldson S.G."/>
            <person name="Dearden P.K."/>
        </authorList>
    </citation>
    <scope>NUCLEOTIDE SEQUENCE</scope>
    <source>
        <strain evidence="3">Lincoln</strain>
        <tissue evidence="3">Whole body</tissue>
    </source>
</reference>
<proteinExistence type="predicted"/>
<comment type="caution">
    <text evidence="3">The sequence shown here is derived from an EMBL/GenBank/DDBJ whole genome shotgun (WGS) entry which is preliminary data.</text>
</comment>
<evidence type="ECO:0000259" key="2">
    <source>
        <dbReference type="PROSITE" id="PS51391"/>
    </source>
</evidence>
<organism evidence="3 4">
    <name type="scientific">Microctonus hyperodae</name>
    <name type="common">Parasitoid wasp</name>
    <dbReference type="NCBI Taxonomy" id="165561"/>
    <lineage>
        <taxon>Eukaryota</taxon>
        <taxon>Metazoa</taxon>
        <taxon>Ecdysozoa</taxon>
        <taxon>Arthropoda</taxon>
        <taxon>Hexapoda</taxon>
        <taxon>Insecta</taxon>
        <taxon>Pterygota</taxon>
        <taxon>Neoptera</taxon>
        <taxon>Endopterygota</taxon>
        <taxon>Hymenoptera</taxon>
        <taxon>Apocrita</taxon>
        <taxon>Ichneumonoidea</taxon>
        <taxon>Braconidae</taxon>
        <taxon>Euphorinae</taxon>
        <taxon>Microctonus</taxon>
    </lineage>
</organism>
<dbReference type="GO" id="GO:0006874">
    <property type="term" value="P:intracellular calcium ion homeostasis"/>
    <property type="evidence" value="ECO:0007669"/>
    <property type="project" value="TreeGrafter"/>
</dbReference>
<feature type="domain" description="CID" evidence="2">
    <location>
        <begin position="172"/>
        <end position="312"/>
    </location>
</feature>
<dbReference type="EMBL" id="JAQQBR010002193">
    <property type="protein sequence ID" value="KAK0157237.1"/>
    <property type="molecule type" value="Genomic_DNA"/>
</dbReference>
<dbReference type="Proteomes" id="UP001168972">
    <property type="component" value="Unassembled WGS sequence"/>
</dbReference>
<dbReference type="AlphaFoldDB" id="A0AA39C3K7"/>
<feature type="compositionally biased region" description="Low complexity" evidence="1">
    <location>
        <begin position="12"/>
        <end position="29"/>
    </location>
</feature>
<dbReference type="Gene3D" id="1.25.40.90">
    <property type="match status" value="1"/>
</dbReference>
<evidence type="ECO:0000313" key="4">
    <source>
        <dbReference type="Proteomes" id="UP001168972"/>
    </source>
</evidence>
<dbReference type="PANTHER" id="PTHR12323">
    <property type="entry name" value="SR-RELATED CTD ASSOCIATED FACTOR 6"/>
    <property type="match status" value="1"/>
</dbReference>
<dbReference type="PANTHER" id="PTHR12323:SF0">
    <property type="entry name" value="CALCIUM HOMEOSTASIS ENDOPLASMIC RETICULUM PROTEIN"/>
    <property type="match status" value="1"/>
</dbReference>
<feature type="region of interest" description="Disordered" evidence="1">
    <location>
        <begin position="1"/>
        <end position="39"/>
    </location>
</feature>
<evidence type="ECO:0000313" key="3">
    <source>
        <dbReference type="EMBL" id="KAK0157237.1"/>
    </source>
</evidence>
<gene>
    <name evidence="3" type="ORF">PV327_011325</name>
</gene>
<reference evidence="3" key="1">
    <citation type="journal article" date="2023" name="bioRxiv">
        <title>Scaffold-level genome assemblies of two parasitoid biocontrol wasps reveal the parthenogenesis mechanism and an associated novel virus.</title>
        <authorList>
            <person name="Inwood S."/>
            <person name="Skelly J."/>
            <person name="Guhlin J."/>
            <person name="Harrop T."/>
            <person name="Goldson S."/>
            <person name="Dearden P."/>
        </authorList>
    </citation>
    <scope>NUCLEOTIDE SEQUENCE</scope>
    <source>
        <strain evidence="3">Lincoln</strain>
        <tissue evidence="3">Whole body</tissue>
    </source>
</reference>
<dbReference type="Pfam" id="PF04818">
    <property type="entry name" value="CID"/>
    <property type="match status" value="1"/>
</dbReference>